<dbReference type="PANTHER" id="PTHR35788">
    <property type="entry name" value="EXPORTED PROTEIN-RELATED"/>
    <property type="match status" value="1"/>
</dbReference>
<protein>
    <submittedName>
        <fullName evidence="6">Surface rod structure-forming protein G</fullName>
    </submittedName>
    <submittedName>
        <fullName evidence="5">Uncharacterized vancomycin resistance protein</fullName>
    </submittedName>
</protein>
<feature type="compositionally biased region" description="Acidic residues" evidence="2">
    <location>
        <begin position="386"/>
        <end position="420"/>
    </location>
</feature>
<evidence type="ECO:0000313" key="8">
    <source>
        <dbReference type="Proteomes" id="UP000294641"/>
    </source>
</evidence>
<feature type="region of interest" description="Disordered" evidence="2">
    <location>
        <begin position="379"/>
        <end position="439"/>
    </location>
</feature>
<evidence type="ECO:0000313" key="7">
    <source>
        <dbReference type="Proteomes" id="UP000254330"/>
    </source>
</evidence>
<dbReference type="InterPro" id="IPR052913">
    <property type="entry name" value="Glycopeptide_resist_protein"/>
</dbReference>
<sequence>MNGANYMRITKKIGVTFSLVVFSLFLLNSANVFASSVSSKIGPIDVSGMSKKEKNIEVRKIVEGWQKNDIAIQIGGDEITVPGTAFNFDAQRSVEALENLQENPWYDFWSKTPAAQTDLIVHATDQLRTAVENRVGKDEIEEKMDELLLQAGQLPNRPLKLTVERFEFKDGKVVSTAVVPLKQSEVATLTAYAKQINGKIIKPNEKFSYMKHFGAPHNIRVGSLMATALYQNALSIGFDIDERNQALGIPNYADAGYEAVIKTGKNQDLQFTSTHVANVKVQAIVEKNQLLVSFYVAKGDVVNDVRVYAVGKKQIEAKVINRYTKDLSVGQEQVVQQPKDGLVVKIYRQITSEQSGREKSIVSSNYYAPKHKVILKSMDRPKPEPEEPIIEEEIPLIDEEPVAPESEEPPVTEEVPEDLSDLPNRPTADQLENADLVYSEDDDSYYYIYTIDKEKGEGEK</sequence>
<keyword evidence="8" id="KW-1185">Reference proteome</keyword>
<name>A0A8B4QBR6_9BACL</name>
<feature type="chain" id="PRO_5032310476" evidence="3">
    <location>
        <begin position="35"/>
        <end position="460"/>
    </location>
</feature>
<gene>
    <name evidence="6" type="ORF">DFR61_10184</name>
    <name evidence="5" type="ORF">NCTC10597_01860</name>
</gene>
<proteinExistence type="predicted"/>
<evidence type="ECO:0000256" key="2">
    <source>
        <dbReference type="SAM" id="MobiDB-lite"/>
    </source>
</evidence>
<keyword evidence="1 3" id="KW-0732">Signal</keyword>
<evidence type="ECO:0000256" key="3">
    <source>
        <dbReference type="SAM" id="SignalP"/>
    </source>
</evidence>
<dbReference type="EMBL" id="UGNP01000001">
    <property type="protein sequence ID" value="STX10147.1"/>
    <property type="molecule type" value="Genomic_DNA"/>
</dbReference>
<accession>A0A8B4QBR6</accession>
<dbReference type="Proteomes" id="UP000294641">
    <property type="component" value="Unassembled WGS sequence"/>
</dbReference>
<dbReference type="PANTHER" id="PTHR35788:SF1">
    <property type="entry name" value="EXPORTED PROTEIN"/>
    <property type="match status" value="1"/>
</dbReference>
<dbReference type="Proteomes" id="UP000254330">
    <property type="component" value="Unassembled WGS sequence"/>
</dbReference>
<evidence type="ECO:0000259" key="4">
    <source>
        <dbReference type="Pfam" id="PF07501"/>
    </source>
</evidence>
<reference evidence="5 7" key="1">
    <citation type="submission" date="2018-06" db="EMBL/GenBank/DDBJ databases">
        <authorList>
            <consortium name="Pathogen Informatics"/>
            <person name="Doyle S."/>
        </authorList>
    </citation>
    <scope>NUCLEOTIDE SEQUENCE [LARGE SCALE GENOMIC DNA]</scope>
    <source>
        <strain evidence="5 7">NCTC10597</strain>
    </source>
</reference>
<organism evidence="5 7">
    <name type="scientific">Kurthia zopfii</name>
    <dbReference type="NCBI Taxonomy" id="1650"/>
    <lineage>
        <taxon>Bacteria</taxon>
        <taxon>Bacillati</taxon>
        <taxon>Bacillota</taxon>
        <taxon>Bacilli</taxon>
        <taxon>Bacillales</taxon>
        <taxon>Caryophanaceae</taxon>
        <taxon>Kurthia</taxon>
    </lineage>
</organism>
<feature type="signal peptide" evidence="3">
    <location>
        <begin position="1"/>
        <end position="34"/>
    </location>
</feature>
<dbReference type="Gene3D" id="2.20.230.10">
    <property type="entry name" value="Resuscitation-promoting factor rpfb"/>
    <property type="match status" value="1"/>
</dbReference>
<reference evidence="6 8" key="2">
    <citation type="submission" date="2019-03" db="EMBL/GenBank/DDBJ databases">
        <title>Genomic Encyclopedia of Type Strains, Phase IV (KMG-IV): sequencing the most valuable type-strain genomes for metagenomic binning, comparative biology and taxonomic classification.</title>
        <authorList>
            <person name="Goeker M."/>
        </authorList>
    </citation>
    <scope>NUCLEOTIDE SEQUENCE [LARGE SCALE GENOMIC DNA]</scope>
    <source>
        <strain evidence="6 8">DSM 20580</strain>
    </source>
</reference>
<feature type="domain" description="G5" evidence="4">
    <location>
        <begin position="312"/>
        <end position="375"/>
    </location>
</feature>
<evidence type="ECO:0000313" key="5">
    <source>
        <dbReference type="EMBL" id="STX10147.1"/>
    </source>
</evidence>
<evidence type="ECO:0000256" key="1">
    <source>
        <dbReference type="ARBA" id="ARBA00022729"/>
    </source>
</evidence>
<dbReference type="AlphaFoldDB" id="A0A8B4QBR6"/>
<dbReference type="EMBL" id="SNZG01000001">
    <property type="protein sequence ID" value="TDR44247.1"/>
    <property type="molecule type" value="Genomic_DNA"/>
</dbReference>
<dbReference type="Pfam" id="PF07501">
    <property type="entry name" value="G5"/>
    <property type="match status" value="1"/>
</dbReference>
<dbReference type="OrthoDB" id="2691125at2"/>
<dbReference type="InterPro" id="IPR011098">
    <property type="entry name" value="G5_dom"/>
</dbReference>
<comment type="caution">
    <text evidence="5">The sequence shown here is derived from an EMBL/GenBank/DDBJ whole genome shotgun (WGS) entry which is preliminary data.</text>
</comment>
<evidence type="ECO:0000313" key="6">
    <source>
        <dbReference type="EMBL" id="TDR44247.1"/>
    </source>
</evidence>